<dbReference type="SUPFAM" id="SSF102829">
    <property type="entry name" value="Cell division protein ZapA-like"/>
    <property type="match status" value="1"/>
</dbReference>
<evidence type="ECO:0000256" key="1">
    <source>
        <dbReference type="ARBA" id="ARBA00004496"/>
    </source>
</evidence>
<comment type="function">
    <text evidence="9">Activator of cell division through the inhibition of FtsZ GTPase activity, therefore promoting FtsZ assembly into bundles of protofilaments necessary for the formation of the division Z ring. It is recruited early at mid-cell but it is not essential for cell division.</text>
</comment>
<sequence length="103" mass="11588">MENQAVEVEILGKVTRVNCPADQRETLIKAAKDLDNRLQDMSQRTKVTNELKLLTIAALNMSYELNNRNDASQQEVAKMNERMEQLAASLENAISKVKQGQQA</sequence>
<dbReference type="Proteomes" id="UP000236721">
    <property type="component" value="Unassembled WGS sequence"/>
</dbReference>
<dbReference type="InterPro" id="IPR007838">
    <property type="entry name" value="Cell_div_ZapA-like"/>
</dbReference>
<evidence type="ECO:0000256" key="6">
    <source>
        <dbReference type="ARBA" id="ARBA00023054"/>
    </source>
</evidence>
<protein>
    <recommendedName>
        <fullName evidence="3">Cell division protein ZapA</fullName>
    </recommendedName>
    <alternativeName>
        <fullName evidence="11">Z ring-associated protein ZapA</fullName>
    </alternativeName>
</protein>
<dbReference type="InterPro" id="IPR036192">
    <property type="entry name" value="Cell_div_ZapA-like_sf"/>
</dbReference>
<evidence type="ECO:0000256" key="10">
    <source>
        <dbReference type="ARBA" id="ARBA00026068"/>
    </source>
</evidence>
<dbReference type="RefSeq" id="WP_103882029.1">
    <property type="nucleotide sequence ID" value="NZ_FNVG01000026.1"/>
</dbReference>
<accession>A0A1H6BWF6</accession>
<dbReference type="EMBL" id="FNVG01000026">
    <property type="protein sequence ID" value="SEG64506.1"/>
    <property type="molecule type" value="Genomic_DNA"/>
</dbReference>
<dbReference type="PANTHER" id="PTHR34981:SF1">
    <property type="entry name" value="CELL DIVISION PROTEIN ZAPA"/>
    <property type="match status" value="1"/>
</dbReference>
<dbReference type="PANTHER" id="PTHR34981">
    <property type="entry name" value="CELL DIVISION PROTEIN ZAPA"/>
    <property type="match status" value="1"/>
</dbReference>
<dbReference type="Gene3D" id="3.30.160.880">
    <property type="entry name" value="Cell division protein ZapA protomer, N-terminal domain"/>
    <property type="match status" value="1"/>
</dbReference>
<keyword evidence="7" id="KW-0717">Septation</keyword>
<feature type="coiled-coil region" evidence="12">
    <location>
        <begin position="69"/>
        <end position="103"/>
    </location>
</feature>
<dbReference type="OrthoDB" id="5917174at2"/>
<name>A0A1H6BWF6_9VIBR</name>
<evidence type="ECO:0000256" key="12">
    <source>
        <dbReference type="SAM" id="Coils"/>
    </source>
</evidence>
<comment type="subcellular location">
    <subcellularLocation>
        <location evidence="1">Cytoplasm</location>
    </subcellularLocation>
</comment>
<dbReference type="GO" id="GO:0005829">
    <property type="term" value="C:cytosol"/>
    <property type="evidence" value="ECO:0007669"/>
    <property type="project" value="TreeGrafter"/>
</dbReference>
<proteinExistence type="inferred from homology"/>
<keyword evidence="4" id="KW-0963">Cytoplasm</keyword>
<evidence type="ECO:0000256" key="4">
    <source>
        <dbReference type="ARBA" id="ARBA00022490"/>
    </source>
</evidence>
<evidence type="ECO:0000256" key="8">
    <source>
        <dbReference type="ARBA" id="ARBA00023306"/>
    </source>
</evidence>
<comment type="subunit">
    <text evidence="10">Homodimer. Interacts with FtsZ.</text>
</comment>
<keyword evidence="8" id="KW-0131">Cell cycle</keyword>
<evidence type="ECO:0000256" key="3">
    <source>
        <dbReference type="ARBA" id="ARBA00015195"/>
    </source>
</evidence>
<dbReference type="Pfam" id="PF05164">
    <property type="entry name" value="ZapA"/>
    <property type="match status" value="1"/>
</dbReference>
<comment type="similarity">
    <text evidence="2">Belongs to the ZapA family. Type 1 subfamily.</text>
</comment>
<keyword evidence="5 13" id="KW-0132">Cell division</keyword>
<dbReference type="InterPro" id="IPR042233">
    <property type="entry name" value="Cell_div_ZapA_N"/>
</dbReference>
<evidence type="ECO:0000313" key="14">
    <source>
        <dbReference type="Proteomes" id="UP000236721"/>
    </source>
</evidence>
<dbReference type="GO" id="GO:0000921">
    <property type="term" value="P:septin ring assembly"/>
    <property type="evidence" value="ECO:0007669"/>
    <property type="project" value="TreeGrafter"/>
</dbReference>
<evidence type="ECO:0000256" key="7">
    <source>
        <dbReference type="ARBA" id="ARBA00023210"/>
    </source>
</evidence>
<dbReference type="GO" id="GO:0030428">
    <property type="term" value="C:cell septum"/>
    <property type="evidence" value="ECO:0007669"/>
    <property type="project" value="TreeGrafter"/>
</dbReference>
<evidence type="ECO:0000313" key="13">
    <source>
        <dbReference type="EMBL" id="SEG64506.1"/>
    </source>
</evidence>
<gene>
    <name evidence="13" type="ORF">SAMN04488244_12626</name>
</gene>
<dbReference type="GO" id="GO:0043093">
    <property type="term" value="P:FtsZ-dependent cytokinesis"/>
    <property type="evidence" value="ECO:0007669"/>
    <property type="project" value="TreeGrafter"/>
</dbReference>
<dbReference type="AlphaFoldDB" id="A0A1H6BWF6"/>
<dbReference type="GO" id="GO:0000917">
    <property type="term" value="P:division septum assembly"/>
    <property type="evidence" value="ECO:0007669"/>
    <property type="project" value="UniProtKB-KW"/>
</dbReference>
<keyword evidence="14" id="KW-1185">Reference proteome</keyword>
<keyword evidence="6 12" id="KW-0175">Coiled coil</keyword>
<dbReference type="GO" id="GO:0032153">
    <property type="term" value="C:cell division site"/>
    <property type="evidence" value="ECO:0007669"/>
    <property type="project" value="TreeGrafter"/>
</dbReference>
<organism evidence="13 14">
    <name type="scientific">Vibrio hangzhouensis</name>
    <dbReference type="NCBI Taxonomy" id="462991"/>
    <lineage>
        <taxon>Bacteria</taxon>
        <taxon>Pseudomonadati</taxon>
        <taxon>Pseudomonadota</taxon>
        <taxon>Gammaproteobacteria</taxon>
        <taxon>Vibrionales</taxon>
        <taxon>Vibrionaceae</taxon>
        <taxon>Vibrio</taxon>
    </lineage>
</organism>
<evidence type="ECO:0000256" key="2">
    <source>
        <dbReference type="ARBA" id="ARBA00010074"/>
    </source>
</evidence>
<evidence type="ECO:0000256" key="5">
    <source>
        <dbReference type="ARBA" id="ARBA00022618"/>
    </source>
</evidence>
<dbReference type="Gene3D" id="1.20.5.50">
    <property type="match status" value="1"/>
</dbReference>
<evidence type="ECO:0000256" key="9">
    <source>
        <dbReference type="ARBA" id="ARBA00024910"/>
    </source>
</evidence>
<evidence type="ECO:0000256" key="11">
    <source>
        <dbReference type="ARBA" id="ARBA00033158"/>
    </source>
</evidence>
<reference evidence="14" key="1">
    <citation type="submission" date="2016-10" db="EMBL/GenBank/DDBJ databases">
        <authorList>
            <person name="Varghese N."/>
            <person name="Submissions S."/>
        </authorList>
    </citation>
    <scope>NUCLEOTIDE SEQUENCE [LARGE SCALE GENOMIC DNA]</scope>
    <source>
        <strain evidence="14">CGMCC 1.7062</strain>
    </source>
</reference>